<protein>
    <submittedName>
        <fullName evidence="1">Uncharacterized protein</fullName>
    </submittedName>
</protein>
<organism evidence="1">
    <name type="scientific">Rhizophora mucronata</name>
    <name type="common">Asiatic mangrove</name>
    <dbReference type="NCBI Taxonomy" id="61149"/>
    <lineage>
        <taxon>Eukaryota</taxon>
        <taxon>Viridiplantae</taxon>
        <taxon>Streptophyta</taxon>
        <taxon>Embryophyta</taxon>
        <taxon>Tracheophyta</taxon>
        <taxon>Spermatophyta</taxon>
        <taxon>Magnoliopsida</taxon>
        <taxon>eudicotyledons</taxon>
        <taxon>Gunneridae</taxon>
        <taxon>Pentapetalae</taxon>
        <taxon>rosids</taxon>
        <taxon>fabids</taxon>
        <taxon>Malpighiales</taxon>
        <taxon>Rhizophoraceae</taxon>
        <taxon>Rhizophora</taxon>
    </lineage>
</organism>
<dbReference type="AlphaFoldDB" id="A0A2P2PDF3"/>
<sequence>MFFELQEILVFSFRLHVTLLKLRRVRWGIQKFLLTACVQD</sequence>
<accession>A0A2P2PDF3</accession>
<evidence type="ECO:0000313" key="1">
    <source>
        <dbReference type="EMBL" id="MBX52764.1"/>
    </source>
</evidence>
<dbReference type="EMBL" id="GGEC01072280">
    <property type="protein sequence ID" value="MBX52764.1"/>
    <property type="molecule type" value="Transcribed_RNA"/>
</dbReference>
<proteinExistence type="predicted"/>
<reference evidence="1" key="1">
    <citation type="submission" date="2018-02" db="EMBL/GenBank/DDBJ databases">
        <title>Rhizophora mucronata_Transcriptome.</title>
        <authorList>
            <person name="Meera S.P."/>
            <person name="Sreeshan A."/>
            <person name="Augustine A."/>
        </authorList>
    </citation>
    <scope>NUCLEOTIDE SEQUENCE</scope>
    <source>
        <tissue evidence="1">Leaf</tissue>
    </source>
</reference>
<name>A0A2P2PDF3_RHIMU</name>